<dbReference type="InterPro" id="IPR029045">
    <property type="entry name" value="ClpP/crotonase-like_dom_sf"/>
</dbReference>
<sequence length="268" mass="29841">MSSADSPHARSSRVTLAEYQHRYRHVRLSRTDNGILTAQLHSDGGPLIFALSVYEDLLSLFYHIGADRENRVLILTGTGDAFIGGADLGNPAESGTPEGFDEYYSRCKLLGLRHLELEVPIIAALNGPVLFHNELALLCDVLLATDNVLFRDAGHLPGRIVPGDGVQVIWQELLGPVRIKHYLWLQQQFTAQQLLEWGIVAEVLPSHEALLARARAIAQDLSQLPPLTLRYTRQALNWELRRKFTEQLGHGMALEGITVNDVFVQKAL</sequence>
<dbReference type="Proteomes" id="UP000565521">
    <property type="component" value="Unassembled WGS sequence"/>
</dbReference>
<keyword evidence="3" id="KW-1185">Reference proteome</keyword>
<gene>
    <name evidence="2" type="ORF">HW554_13620</name>
</gene>
<dbReference type="SUPFAM" id="SSF52096">
    <property type="entry name" value="ClpP/crotonase"/>
    <property type="match status" value="1"/>
</dbReference>
<dbReference type="InterPro" id="IPR001753">
    <property type="entry name" value="Enoyl-CoA_hydra/iso"/>
</dbReference>
<dbReference type="GO" id="GO:0016853">
    <property type="term" value="F:isomerase activity"/>
    <property type="evidence" value="ECO:0007669"/>
    <property type="project" value="UniProtKB-KW"/>
</dbReference>
<comment type="caution">
    <text evidence="2">The sequence shown here is derived from an EMBL/GenBank/DDBJ whole genome shotgun (WGS) entry which is preliminary data.</text>
</comment>
<accession>A0A7Y7PQT3</accession>
<evidence type="ECO:0000256" key="1">
    <source>
        <dbReference type="ARBA" id="ARBA00005254"/>
    </source>
</evidence>
<keyword evidence="2" id="KW-0413">Isomerase</keyword>
<dbReference type="EMBL" id="JABKAU010000026">
    <property type="protein sequence ID" value="NVO32253.1"/>
    <property type="molecule type" value="Genomic_DNA"/>
</dbReference>
<evidence type="ECO:0000313" key="3">
    <source>
        <dbReference type="Proteomes" id="UP000565521"/>
    </source>
</evidence>
<dbReference type="Pfam" id="PF00378">
    <property type="entry name" value="ECH_1"/>
    <property type="match status" value="1"/>
</dbReference>
<dbReference type="AlphaFoldDB" id="A0A7Y7PQT3"/>
<protein>
    <submittedName>
        <fullName evidence="2">Enoyl-CoA hydratase/isomerase family protein</fullName>
    </submittedName>
</protein>
<organism evidence="2 3">
    <name type="scientific">Hymenobacter lapidiphilus</name>
    <dbReference type="NCBI Taxonomy" id="2608003"/>
    <lineage>
        <taxon>Bacteria</taxon>
        <taxon>Pseudomonadati</taxon>
        <taxon>Bacteroidota</taxon>
        <taxon>Cytophagia</taxon>
        <taxon>Cytophagales</taxon>
        <taxon>Hymenobacteraceae</taxon>
        <taxon>Hymenobacter</taxon>
    </lineage>
</organism>
<dbReference type="PANTHER" id="PTHR43802">
    <property type="entry name" value="ENOYL-COA HYDRATASE"/>
    <property type="match status" value="1"/>
</dbReference>
<dbReference type="CDD" id="cd06558">
    <property type="entry name" value="crotonase-like"/>
    <property type="match status" value="1"/>
</dbReference>
<comment type="similarity">
    <text evidence="1">Belongs to the enoyl-CoA hydratase/isomerase family.</text>
</comment>
<evidence type="ECO:0000313" key="2">
    <source>
        <dbReference type="EMBL" id="NVO32253.1"/>
    </source>
</evidence>
<dbReference type="PANTHER" id="PTHR43802:SF1">
    <property type="entry name" value="IP11341P-RELATED"/>
    <property type="match status" value="1"/>
</dbReference>
<dbReference type="Gene3D" id="3.90.226.10">
    <property type="entry name" value="2-enoyl-CoA Hydratase, Chain A, domain 1"/>
    <property type="match status" value="1"/>
</dbReference>
<dbReference type="RefSeq" id="WP_176909135.1">
    <property type="nucleotide sequence ID" value="NZ_JABKAU010000026.1"/>
</dbReference>
<name>A0A7Y7PQT3_9BACT</name>
<proteinExistence type="inferred from homology"/>
<reference evidence="2 3" key="1">
    <citation type="submission" date="2020-05" db="EMBL/GenBank/DDBJ databases">
        <title>Hymenobacter terrestris sp. nov. and Hymenobacter lapidiphilus sp. nov., isolated from regoliths in Antarctica.</title>
        <authorList>
            <person name="Sedlacek I."/>
            <person name="Pantucek R."/>
            <person name="Zeman M."/>
            <person name="Holochova P."/>
            <person name="Kralova S."/>
            <person name="Stankova E."/>
            <person name="Sedo O."/>
            <person name="Micenkova L."/>
            <person name="Svec P."/>
            <person name="Gupta V."/>
            <person name="Sood U."/>
            <person name="Korpole U.S."/>
            <person name="Lal R."/>
        </authorList>
    </citation>
    <scope>NUCLEOTIDE SEQUENCE [LARGE SCALE GENOMIC DNA]</scope>
    <source>
        <strain evidence="2 3">P5342</strain>
    </source>
</reference>